<keyword evidence="3" id="KW-0325">Glycoprotein</keyword>
<keyword evidence="7" id="KW-1185">Reference proteome</keyword>
<gene>
    <name evidence="6" type="ORF">OIU79_030571</name>
</gene>
<name>A0A9Q0ZRW3_SALPP</name>
<comment type="caution">
    <text evidence="6">The sequence shown here is derived from an EMBL/GenBank/DDBJ whole genome shotgun (WGS) entry which is preliminary data.</text>
</comment>
<dbReference type="Pfam" id="PF01453">
    <property type="entry name" value="B_lectin"/>
    <property type="match status" value="1"/>
</dbReference>
<evidence type="ECO:0000259" key="5">
    <source>
        <dbReference type="PROSITE" id="PS50927"/>
    </source>
</evidence>
<sequence length="219" mass="23798">MACAISILLIAIFSFSSPNLVAYAQNDTLKQGQLLRDDEQLISAGGIFRLGFFSADSNAGLIGTAGARYLGIWFEHIPVYSVWVANRDTPVPDSSGGLTICKDGKLKITHQGGPPIVINSDVESPESSGDNITATLLDSGNLVVRRVDYEGKPAGPVLWQSFDDLHNMLLPGMRLRVNLRARKNLTLNSWSSEEVPAPGAFMPGLNACHIQEWKFSIRT</sequence>
<dbReference type="InterPro" id="IPR036426">
    <property type="entry name" value="Bulb-type_lectin_dom_sf"/>
</dbReference>
<reference evidence="6" key="1">
    <citation type="submission" date="2022-11" db="EMBL/GenBank/DDBJ databases">
        <authorList>
            <person name="Hyden B.L."/>
            <person name="Feng K."/>
            <person name="Yates T."/>
            <person name="Jawdy S."/>
            <person name="Smart L.B."/>
            <person name="Muchero W."/>
        </authorList>
    </citation>
    <scope>NUCLEOTIDE SEQUENCE</scope>
    <source>
        <tissue evidence="6">Shoot tip</tissue>
    </source>
</reference>
<dbReference type="AlphaFoldDB" id="A0A9Q0ZRW3"/>
<proteinExistence type="predicted"/>
<evidence type="ECO:0000256" key="4">
    <source>
        <dbReference type="SAM" id="SignalP"/>
    </source>
</evidence>
<dbReference type="EMBL" id="JAPFFK010000009">
    <property type="protein sequence ID" value="KAJ6744282.1"/>
    <property type="molecule type" value="Genomic_DNA"/>
</dbReference>
<feature type="signal peptide" evidence="4">
    <location>
        <begin position="1"/>
        <end position="24"/>
    </location>
</feature>
<dbReference type="InterPro" id="IPR001480">
    <property type="entry name" value="Bulb-type_lectin_dom"/>
</dbReference>
<dbReference type="PANTHER" id="PTHR32444">
    <property type="entry name" value="BULB-TYPE LECTIN DOMAIN-CONTAINING PROTEIN"/>
    <property type="match status" value="1"/>
</dbReference>
<evidence type="ECO:0000313" key="7">
    <source>
        <dbReference type="Proteomes" id="UP001151532"/>
    </source>
</evidence>
<dbReference type="SUPFAM" id="SSF51110">
    <property type="entry name" value="alpha-D-mannose-specific plant lectins"/>
    <property type="match status" value="1"/>
</dbReference>
<dbReference type="CDD" id="cd00028">
    <property type="entry name" value="B_lectin"/>
    <property type="match status" value="1"/>
</dbReference>
<dbReference type="SMART" id="SM00108">
    <property type="entry name" value="B_lectin"/>
    <property type="match status" value="1"/>
</dbReference>
<dbReference type="Proteomes" id="UP001151532">
    <property type="component" value="Chromosome 19"/>
</dbReference>
<evidence type="ECO:0000256" key="2">
    <source>
        <dbReference type="ARBA" id="ARBA00023157"/>
    </source>
</evidence>
<protein>
    <recommendedName>
        <fullName evidence="5">Bulb-type lectin domain-containing protein</fullName>
    </recommendedName>
</protein>
<keyword evidence="2" id="KW-1015">Disulfide bond</keyword>
<accession>A0A9Q0ZRW3</accession>
<feature type="chain" id="PRO_5040263856" description="Bulb-type lectin domain-containing protein" evidence="4">
    <location>
        <begin position="25"/>
        <end position="219"/>
    </location>
</feature>
<dbReference type="OrthoDB" id="1936886at2759"/>
<dbReference type="PROSITE" id="PS50927">
    <property type="entry name" value="BULB_LECTIN"/>
    <property type="match status" value="1"/>
</dbReference>
<organism evidence="6 7">
    <name type="scientific">Salix purpurea</name>
    <name type="common">Purple osier willow</name>
    <dbReference type="NCBI Taxonomy" id="77065"/>
    <lineage>
        <taxon>Eukaryota</taxon>
        <taxon>Viridiplantae</taxon>
        <taxon>Streptophyta</taxon>
        <taxon>Embryophyta</taxon>
        <taxon>Tracheophyta</taxon>
        <taxon>Spermatophyta</taxon>
        <taxon>Magnoliopsida</taxon>
        <taxon>eudicotyledons</taxon>
        <taxon>Gunneridae</taxon>
        <taxon>Pentapetalae</taxon>
        <taxon>rosids</taxon>
        <taxon>fabids</taxon>
        <taxon>Malpighiales</taxon>
        <taxon>Salicaceae</taxon>
        <taxon>Saliceae</taxon>
        <taxon>Salix</taxon>
    </lineage>
</organism>
<keyword evidence="1 4" id="KW-0732">Signal</keyword>
<evidence type="ECO:0000256" key="1">
    <source>
        <dbReference type="ARBA" id="ARBA00022729"/>
    </source>
</evidence>
<dbReference type="Gene3D" id="2.90.10.10">
    <property type="entry name" value="Bulb-type lectin domain"/>
    <property type="match status" value="1"/>
</dbReference>
<dbReference type="PANTHER" id="PTHR32444:SF128">
    <property type="entry name" value="CURCULIN-LIKE (MANNOSE-BINDING) LECTIN FAMILY PROTEIN"/>
    <property type="match status" value="1"/>
</dbReference>
<feature type="domain" description="Bulb-type lectin" evidence="5">
    <location>
        <begin position="26"/>
        <end position="157"/>
    </location>
</feature>
<reference evidence="6" key="2">
    <citation type="journal article" date="2023" name="Int. J. Mol. Sci.">
        <title>De Novo Assembly and Annotation of 11 Diverse Shrub Willow (Salix) Genomes Reveals Novel Gene Organization in Sex-Linked Regions.</title>
        <authorList>
            <person name="Hyden B."/>
            <person name="Feng K."/>
            <person name="Yates T.B."/>
            <person name="Jawdy S."/>
            <person name="Cereghino C."/>
            <person name="Smart L.B."/>
            <person name="Muchero W."/>
        </authorList>
    </citation>
    <scope>NUCLEOTIDE SEQUENCE</scope>
    <source>
        <tissue evidence="6">Shoot tip</tissue>
    </source>
</reference>
<evidence type="ECO:0000313" key="6">
    <source>
        <dbReference type="EMBL" id="KAJ6744282.1"/>
    </source>
</evidence>
<evidence type="ECO:0000256" key="3">
    <source>
        <dbReference type="ARBA" id="ARBA00023180"/>
    </source>
</evidence>